<dbReference type="RefSeq" id="WP_281779483.1">
    <property type="nucleotide sequence ID" value="NZ_AP027041.1"/>
</dbReference>
<reference evidence="1 2" key="1">
    <citation type="journal article" date="2023" name="Int. J. Syst. Evol. Microbiol.">
        <title>Physiological and genomic analyses of cobalamin (vitamin B12)-auxotrophy of Lysobacter auxotrophicus sp. nov., a methionine-auxotrophic chitinolytic bacterium isolated from chitin-treated soil.</title>
        <authorList>
            <person name="Saito A."/>
            <person name="Dohra H."/>
            <person name="Hamada M."/>
            <person name="Moriuchi R."/>
            <person name="Kotsuchibashi Y."/>
            <person name="Mori K."/>
        </authorList>
    </citation>
    <scope>NUCLEOTIDE SEQUENCE [LARGE SCALE GENOMIC DNA]</scope>
    <source>
        <strain evidence="1 2">5-21a</strain>
    </source>
</reference>
<proteinExistence type="predicted"/>
<protein>
    <submittedName>
        <fullName evidence="1">Uncharacterized protein</fullName>
    </submittedName>
</protein>
<keyword evidence="2" id="KW-1185">Reference proteome</keyword>
<gene>
    <name evidence="1" type="ORF">LA521A_27580</name>
</gene>
<organism evidence="1 2">
    <name type="scientific">Lysobacter auxotrophicus</name>
    <dbReference type="NCBI Taxonomy" id="2992573"/>
    <lineage>
        <taxon>Bacteria</taxon>
        <taxon>Pseudomonadati</taxon>
        <taxon>Pseudomonadota</taxon>
        <taxon>Gammaproteobacteria</taxon>
        <taxon>Lysobacterales</taxon>
        <taxon>Lysobacteraceae</taxon>
        <taxon>Lysobacter</taxon>
    </lineage>
</organism>
<evidence type="ECO:0000313" key="2">
    <source>
        <dbReference type="Proteomes" id="UP001317822"/>
    </source>
</evidence>
<evidence type="ECO:0000313" key="1">
    <source>
        <dbReference type="EMBL" id="BDU17557.1"/>
    </source>
</evidence>
<dbReference type="EMBL" id="AP027041">
    <property type="protein sequence ID" value="BDU17557.1"/>
    <property type="molecule type" value="Genomic_DNA"/>
</dbReference>
<name>A0ABM8DG35_9GAMM</name>
<sequence>MSNVIQLRIAPAIAPVQVIASACNVVNLFQAACRSPAAKADGVFAQVNIAARRMGVKPHIALRYAKEAKQDYLNGTRSPARVVADWKAALRLITERVQA</sequence>
<dbReference type="Proteomes" id="UP001317822">
    <property type="component" value="Chromosome"/>
</dbReference>
<accession>A0ABM8DG35</accession>